<dbReference type="OrthoDB" id="9806835at2"/>
<dbReference type="PANTHER" id="PTHR30349">
    <property type="entry name" value="PHAGE INTEGRASE-RELATED"/>
    <property type="match status" value="1"/>
</dbReference>
<dbReference type="AlphaFoldDB" id="A0A2N3HGF0"/>
<keyword evidence="6" id="KW-1185">Reference proteome</keyword>
<keyword evidence="3" id="KW-0233">DNA recombination</keyword>
<protein>
    <submittedName>
        <fullName evidence="5">Recombinase</fullName>
    </submittedName>
</protein>
<gene>
    <name evidence="5" type="ORF">CSW08_15500</name>
</gene>
<dbReference type="SUPFAM" id="SSF56349">
    <property type="entry name" value="DNA breaking-rejoining enzymes"/>
    <property type="match status" value="1"/>
</dbReference>
<proteinExistence type="inferred from homology"/>
<reference evidence="5 6" key="1">
    <citation type="submission" date="2017-12" db="EMBL/GenBank/DDBJ databases">
        <title>Confluentibacter flavum sp. nov., isolated from the saline lake.</title>
        <authorList>
            <person name="Yu L."/>
        </authorList>
    </citation>
    <scope>NUCLEOTIDE SEQUENCE [LARGE SCALE GENOMIC DNA]</scope>
    <source>
        <strain evidence="5 6">3B</strain>
    </source>
</reference>
<organism evidence="5 6">
    <name type="scientific">Confluentibacter flavum</name>
    <dbReference type="NCBI Taxonomy" id="1909700"/>
    <lineage>
        <taxon>Bacteria</taxon>
        <taxon>Pseudomonadati</taxon>
        <taxon>Bacteroidota</taxon>
        <taxon>Flavobacteriia</taxon>
        <taxon>Flavobacteriales</taxon>
        <taxon>Flavobacteriaceae</taxon>
        <taxon>Confluentibacter</taxon>
    </lineage>
</organism>
<dbReference type="Proteomes" id="UP000233435">
    <property type="component" value="Unassembled WGS sequence"/>
</dbReference>
<dbReference type="InterPro" id="IPR013762">
    <property type="entry name" value="Integrase-like_cat_sf"/>
</dbReference>
<dbReference type="InterPro" id="IPR050090">
    <property type="entry name" value="Tyrosine_recombinase_XerCD"/>
</dbReference>
<accession>A0A2N3HGF0</accession>
<dbReference type="GO" id="GO:0003677">
    <property type="term" value="F:DNA binding"/>
    <property type="evidence" value="ECO:0007669"/>
    <property type="project" value="UniProtKB-KW"/>
</dbReference>
<dbReference type="InterPro" id="IPR035386">
    <property type="entry name" value="Arm-DNA-bind_5"/>
</dbReference>
<name>A0A2N3HGF0_9FLAO</name>
<dbReference type="GO" id="GO:0015074">
    <property type="term" value="P:DNA integration"/>
    <property type="evidence" value="ECO:0007669"/>
    <property type="project" value="InterPro"/>
</dbReference>
<keyword evidence="2" id="KW-0238">DNA-binding</keyword>
<feature type="domain" description="Tyr recombinase" evidence="4">
    <location>
        <begin position="200"/>
        <end position="374"/>
    </location>
</feature>
<dbReference type="InterPro" id="IPR025269">
    <property type="entry name" value="SAM-like_dom"/>
</dbReference>
<dbReference type="Gene3D" id="1.10.150.130">
    <property type="match status" value="1"/>
</dbReference>
<comment type="similarity">
    <text evidence="1">Belongs to the 'phage' integrase family.</text>
</comment>
<dbReference type="InterPro" id="IPR010998">
    <property type="entry name" value="Integrase_recombinase_N"/>
</dbReference>
<dbReference type="InterPro" id="IPR002104">
    <property type="entry name" value="Integrase_catalytic"/>
</dbReference>
<evidence type="ECO:0000313" key="6">
    <source>
        <dbReference type="Proteomes" id="UP000233435"/>
    </source>
</evidence>
<dbReference type="Pfam" id="PF13102">
    <property type="entry name" value="Phage_int_SAM_5"/>
    <property type="match status" value="1"/>
</dbReference>
<evidence type="ECO:0000259" key="4">
    <source>
        <dbReference type="PROSITE" id="PS51898"/>
    </source>
</evidence>
<dbReference type="Gene3D" id="1.10.443.10">
    <property type="entry name" value="Intergrase catalytic core"/>
    <property type="match status" value="1"/>
</dbReference>
<evidence type="ECO:0000256" key="1">
    <source>
        <dbReference type="ARBA" id="ARBA00008857"/>
    </source>
</evidence>
<dbReference type="GO" id="GO:0006310">
    <property type="term" value="P:DNA recombination"/>
    <property type="evidence" value="ECO:0007669"/>
    <property type="project" value="UniProtKB-KW"/>
</dbReference>
<evidence type="ECO:0000313" key="5">
    <source>
        <dbReference type="EMBL" id="PKQ44025.1"/>
    </source>
</evidence>
<dbReference type="Pfam" id="PF17293">
    <property type="entry name" value="Arm-DNA-bind_5"/>
    <property type="match status" value="1"/>
</dbReference>
<dbReference type="InterPro" id="IPR011010">
    <property type="entry name" value="DNA_brk_join_enz"/>
</dbReference>
<dbReference type="PANTHER" id="PTHR30349:SF64">
    <property type="entry name" value="PROPHAGE INTEGRASE INTD-RELATED"/>
    <property type="match status" value="1"/>
</dbReference>
<sequence>MKIHLRKKKLLSGKTSLYIEYYRGHKMTTEGKIKHMRDYEYLQLYLVENPKSAIEKKKNQEQLELAEQILAIRKAEVYQGKYSIQNNNKGKSNFLDFYEQKKEERYHTKGNYDNWDAAQKHLEQYCPAHITLNDIDVDFIKGYKKHLDTVSVTKGGKKLSQNTKHTYFNKFKACLNAAFDEGYLKENLIKKVKGFSMGESTREYLTSDELQELSKTPCAIPLLKRAFLFSVLSGIRWSDINKLKWSEVREEGMDDSGNDIFRIVFQQKKTDGVEYLYISQQARELLGERKDTKERVFKGLRYGAHINLQLLRWCMLAGITKHITFHSARHTNAVLLLENGADIYTVSKRLGHKEIRTTEIYAKIIDKKMKEAANLIPKLELDAIG</sequence>
<dbReference type="Pfam" id="PF00589">
    <property type="entry name" value="Phage_integrase"/>
    <property type="match status" value="1"/>
</dbReference>
<dbReference type="EMBL" id="PJEO01000053">
    <property type="protein sequence ID" value="PKQ44025.1"/>
    <property type="molecule type" value="Genomic_DNA"/>
</dbReference>
<dbReference type="PROSITE" id="PS51898">
    <property type="entry name" value="TYR_RECOMBINASE"/>
    <property type="match status" value="1"/>
</dbReference>
<evidence type="ECO:0000256" key="3">
    <source>
        <dbReference type="ARBA" id="ARBA00023172"/>
    </source>
</evidence>
<dbReference type="CDD" id="cd01185">
    <property type="entry name" value="INTN1_C_like"/>
    <property type="match status" value="1"/>
</dbReference>
<evidence type="ECO:0000256" key="2">
    <source>
        <dbReference type="ARBA" id="ARBA00023125"/>
    </source>
</evidence>
<dbReference type="RefSeq" id="WP_106660778.1">
    <property type="nucleotide sequence ID" value="NZ_PJEO01000053.1"/>
</dbReference>
<comment type="caution">
    <text evidence="5">The sequence shown here is derived from an EMBL/GenBank/DDBJ whole genome shotgun (WGS) entry which is preliminary data.</text>
</comment>